<dbReference type="PANTHER" id="PTHR47707">
    <property type="entry name" value="8-OXO-DGTP DIPHOSPHATASE"/>
    <property type="match status" value="1"/>
</dbReference>
<evidence type="ECO:0000256" key="5">
    <source>
        <dbReference type="ARBA" id="ARBA00022723"/>
    </source>
</evidence>
<keyword evidence="4" id="KW-0235">DNA replication</keyword>
<comment type="similarity">
    <text evidence="2">Belongs to the Nudix hydrolase family.</text>
</comment>
<keyword evidence="7" id="KW-0378">Hydrolase</keyword>
<dbReference type="Proteomes" id="UP001500552">
    <property type="component" value="Unassembled WGS sequence"/>
</dbReference>
<evidence type="ECO:0000313" key="19">
    <source>
        <dbReference type="Proteomes" id="UP001500552"/>
    </source>
</evidence>
<comment type="caution">
    <text evidence="18">The sequence shown here is derived from an EMBL/GenBank/DDBJ whole genome shotgun (WGS) entry which is preliminary data.</text>
</comment>
<evidence type="ECO:0000256" key="11">
    <source>
        <dbReference type="ARBA" id="ARBA00036904"/>
    </source>
</evidence>
<dbReference type="CDD" id="cd03425">
    <property type="entry name" value="NUDIX_MutT_NudA_like"/>
    <property type="match status" value="1"/>
</dbReference>
<evidence type="ECO:0000256" key="15">
    <source>
        <dbReference type="ARBA" id="ARBA00041979"/>
    </source>
</evidence>
<keyword evidence="5" id="KW-0479">Metal-binding</keyword>
<evidence type="ECO:0000256" key="13">
    <source>
        <dbReference type="ARBA" id="ARBA00040794"/>
    </source>
</evidence>
<dbReference type="PRINTS" id="PR00502">
    <property type="entry name" value="NUDIXFAMILY"/>
</dbReference>
<dbReference type="InterPro" id="IPR047127">
    <property type="entry name" value="MutT-like"/>
</dbReference>
<sequence>MITRVTCAVIEQYARVLITQRSKSMPDPLLWEFPGGKVEAGETEEECLVREIREELSLHITPQFRMTPVLHQLGDNPALELIPFRCLYDGGTIQLLEHRNYKWVHPQDLLDHDWCAPDIPVVEEYLRLLKAS</sequence>
<name>A0ABP8LEB2_9BACT</name>
<reference evidence="19" key="1">
    <citation type="journal article" date="2019" name="Int. J. Syst. Evol. Microbiol.">
        <title>The Global Catalogue of Microorganisms (GCM) 10K type strain sequencing project: providing services to taxonomists for standard genome sequencing and annotation.</title>
        <authorList>
            <consortium name="The Broad Institute Genomics Platform"/>
            <consortium name="The Broad Institute Genome Sequencing Center for Infectious Disease"/>
            <person name="Wu L."/>
            <person name="Ma J."/>
        </authorList>
    </citation>
    <scope>NUCLEOTIDE SEQUENCE [LARGE SCALE GENOMIC DNA]</scope>
    <source>
        <strain evidence="19">JCM 17926</strain>
    </source>
</reference>
<dbReference type="Gene3D" id="3.90.79.10">
    <property type="entry name" value="Nucleoside Triphosphate Pyrophosphohydrolase"/>
    <property type="match status" value="1"/>
</dbReference>
<dbReference type="RefSeq" id="WP_345157282.1">
    <property type="nucleotide sequence ID" value="NZ_BAABHC010000004.1"/>
</dbReference>
<comment type="catalytic activity">
    <reaction evidence="11">
        <text>8-oxo-GTP + H2O = 8-oxo-GMP + diphosphate + H(+)</text>
        <dbReference type="Rhea" id="RHEA:67616"/>
        <dbReference type="ChEBI" id="CHEBI:15377"/>
        <dbReference type="ChEBI" id="CHEBI:15378"/>
        <dbReference type="ChEBI" id="CHEBI:33019"/>
        <dbReference type="ChEBI" id="CHEBI:143553"/>
        <dbReference type="ChEBI" id="CHEBI:145694"/>
    </reaction>
</comment>
<evidence type="ECO:0000313" key="18">
    <source>
        <dbReference type="EMBL" id="GAA4427311.1"/>
    </source>
</evidence>
<evidence type="ECO:0000256" key="7">
    <source>
        <dbReference type="ARBA" id="ARBA00022801"/>
    </source>
</evidence>
<keyword evidence="19" id="KW-1185">Reference proteome</keyword>
<organism evidence="18 19">
    <name type="scientific">Pontibacter saemangeumensis</name>
    <dbReference type="NCBI Taxonomy" id="1084525"/>
    <lineage>
        <taxon>Bacteria</taxon>
        <taxon>Pseudomonadati</taxon>
        <taxon>Bacteroidota</taxon>
        <taxon>Cytophagia</taxon>
        <taxon>Cytophagales</taxon>
        <taxon>Hymenobacteraceae</taxon>
        <taxon>Pontibacter</taxon>
    </lineage>
</organism>
<evidence type="ECO:0000256" key="8">
    <source>
        <dbReference type="ARBA" id="ARBA00022842"/>
    </source>
</evidence>
<evidence type="ECO:0000256" key="14">
    <source>
        <dbReference type="ARBA" id="ARBA00041592"/>
    </source>
</evidence>
<dbReference type="InterPro" id="IPR000086">
    <property type="entry name" value="NUDIX_hydrolase_dom"/>
</dbReference>
<dbReference type="PANTHER" id="PTHR47707:SF1">
    <property type="entry name" value="NUDIX HYDROLASE FAMILY PROTEIN"/>
    <property type="match status" value="1"/>
</dbReference>
<proteinExistence type="inferred from homology"/>
<comment type="catalytic activity">
    <reaction evidence="10">
        <text>8-oxo-dGTP + H2O = 8-oxo-dGMP + diphosphate + H(+)</text>
        <dbReference type="Rhea" id="RHEA:31575"/>
        <dbReference type="ChEBI" id="CHEBI:15377"/>
        <dbReference type="ChEBI" id="CHEBI:15378"/>
        <dbReference type="ChEBI" id="CHEBI:33019"/>
        <dbReference type="ChEBI" id="CHEBI:63224"/>
        <dbReference type="ChEBI" id="CHEBI:77896"/>
        <dbReference type="EC" id="3.6.1.55"/>
    </reaction>
</comment>
<evidence type="ECO:0000256" key="10">
    <source>
        <dbReference type="ARBA" id="ARBA00035861"/>
    </source>
</evidence>
<dbReference type="InterPro" id="IPR020476">
    <property type="entry name" value="Nudix_hydrolase"/>
</dbReference>
<dbReference type="InterPro" id="IPR015797">
    <property type="entry name" value="NUDIX_hydrolase-like_dom_sf"/>
</dbReference>
<evidence type="ECO:0000256" key="2">
    <source>
        <dbReference type="ARBA" id="ARBA00005582"/>
    </source>
</evidence>
<dbReference type="EC" id="3.6.1.55" evidence="12"/>
<keyword evidence="3" id="KW-0515">Mutator protein</keyword>
<evidence type="ECO:0000256" key="12">
    <source>
        <dbReference type="ARBA" id="ARBA00038905"/>
    </source>
</evidence>
<evidence type="ECO:0000256" key="9">
    <source>
        <dbReference type="ARBA" id="ARBA00023204"/>
    </source>
</evidence>
<keyword evidence="6" id="KW-0227">DNA damage</keyword>
<evidence type="ECO:0000256" key="3">
    <source>
        <dbReference type="ARBA" id="ARBA00022457"/>
    </source>
</evidence>
<dbReference type="Pfam" id="PF00293">
    <property type="entry name" value="NUDIX"/>
    <property type="match status" value="1"/>
</dbReference>
<evidence type="ECO:0000256" key="16">
    <source>
        <dbReference type="ARBA" id="ARBA00042798"/>
    </source>
</evidence>
<evidence type="ECO:0000256" key="6">
    <source>
        <dbReference type="ARBA" id="ARBA00022763"/>
    </source>
</evidence>
<evidence type="ECO:0000256" key="1">
    <source>
        <dbReference type="ARBA" id="ARBA00001946"/>
    </source>
</evidence>
<feature type="domain" description="Nudix hydrolase" evidence="17">
    <location>
        <begin position="1"/>
        <end position="130"/>
    </location>
</feature>
<comment type="cofactor">
    <cofactor evidence="1">
        <name>Mg(2+)</name>
        <dbReference type="ChEBI" id="CHEBI:18420"/>
    </cofactor>
</comment>
<protein>
    <recommendedName>
        <fullName evidence="13">8-oxo-dGTP diphosphatase</fullName>
        <ecNumber evidence="12">3.6.1.55</ecNumber>
    </recommendedName>
    <alternativeName>
        <fullName evidence="16">7,8-dihydro-8-oxoguanine-triphosphatase</fullName>
    </alternativeName>
    <alternativeName>
        <fullName evidence="15">Mutator protein MutT</fullName>
    </alternativeName>
    <alternativeName>
        <fullName evidence="14">dGTP pyrophosphohydrolase</fullName>
    </alternativeName>
</protein>
<gene>
    <name evidence="18" type="primary">mutT</name>
    <name evidence="18" type="ORF">GCM10023188_10230</name>
</gene>
<evidence type="ECO:0000256" key="4">
    <source>
        <dbReference type="ARBA" id="ARBA00022705"/>
    </source>
</evidence>
<dbReference type="EMBL" id="BAABHC010000004">
    <property type="protein sequence ID" value="GAA4427311.1"/>
    <property type="molecule type" value="Genomic_DNA"/>
</dbReference>
<accession>A0ABP8LEB2</accession>
<dbReference type="SUPFAM" id="SSF55811">
    <property type="entry name" value="Nudix"/>
    <property type="match status" value="1"/>
</dbReference>
<keyword evidence="8" id="KW-0460">Magnesium</keyword>
<dbReference type="PROSITE" id="PS51462">
    <property type="entry name" value="NUDIX"/>
    <property type="match status" value="1"/>
</dbReference>
<evidence type="ECO:0000259" key="17">
    <source>
        <dbReference type="PROSITE" id="PS51462"/>
    </source>
</evidence>
<keyword evidence="9" id="KW-0234">DNA repair</keyword>